<feature type="non-terminal residue" evidence="2">
    <location>
        <position position="1"/>
    </location>
</feature>
<reference evidence="2 3" key="1">
    <citation type="submission" date="2020-04" db="EMBL/GenBank/DDBJ databases">
        <title>Perkinsus olseni comparative genomics.</title>
        <authorList>
            <person name="Bogema D.R."/>
        </authorList>
    </citation>
    <scope>NUCLEOTIDE SEQUENCE [LARGE SCALE GENOMIC DNA]</scope>
    <source>
        <strain evidence="2">00978-12</strain>
    </source>
</reference>
<keyword evidence="1" id="KW-0812">Transmembrane</keyword>
<feature type="transmembrane region" description="Helical" evidence="1">
    <location>
        <begin position="35"/>
        <end position="59"/>
    </location>
</feature>
<organism evidence="2 3">
    <name type="scientific">Perkinsus olseni</name>
    <name type="common">Perkinsus atlanticus</name>
    <dbReference type="NCBI Taxonomy" id="32597"/>
    <lineage>
        <taxon>Eukaryota</taxon>
        <taxon>Sar</taxon>
        <taxon>Alveolata</taxon>
        <taxon>Perkinsozoa</taxon>
        <taxon>Perkinsea</taxon>
        <taxon>Perkinsida</taxon>
        <taxon>Perkinsidae</taxon>
        <taxon>Perkinsus</taxon>
    </lineage>
</organism>
<proteinExistence type="predicted"/>
<comment type="caution">
    <text evidence="2">The sequence shown here is derived from an EMBL/GenBank/DDBJ whole genome shotgun (WGS) entry which is preliminary data.</text>
</comment>
<name>A0A7J6NQN4_PEROL</name>
<keyword evidence="1" id="KW-1133">Transmembrane helix</keyword>
<dbReference type="Proteomes" id="UP000541610">
    <property type="component" value="Unassembled WGS sequence"/>
</dbReference>
<sequence>YAQQQRPFDQPRLQVVGSVRFEQARWTPTGVGYSAAAAGNVVLGLATAVIASAVLYCGLMVECFMEIPYTAACLPLVGASVDVSTSAYVLRFADQRAEFEDDEGSSSVAEGGPFYNVDARTRKAMQRNLSVYRWCGLATSLHRVADRLYLSSVSGAINLN</sequence>
<gene>
    <name evidence="2" type="ORF">FOZ60_005639</name>
</gene>
<evidence type="ECO:0000256" key="1">
    <source>
        <dbReference type="SAM" id="Phobius"/>
    </source>
</evidence>
<evidence type="ECO:0000313" key="3">
    <source>
        <dbReference type="Proteomes" id="UP000541610"/>
    </source>
</evidence>
<dbReference type="AlphaFoldDB" id="A0A7J6NQN4"/>
<protein>
    <submittedName>
        <fullName evidence="2">Uncharacterized protein</fullName>
    </submittedName>
</protein>
<dbReference type="EMBL" id="JABANP010000234">
    <property type="protein sequence ID" value="KAF4686098.1"/>
    <property type="molecule type" value="Genomic_DNA"/>
</dbReference>
<evidence type="ECO:0000313" key="2">
    <source>
        <dbReference type="EMBL" id="KAF4686098.1"/>
    </source>
</evidence>
<keyword evidence="1" id="KW-0472">Membrane</keyword>
<accession>A0A7J6NQN4</accession>